<reference evidence="4" key="1">
    <citation type="submission" date="2021-02" db="EMBL/GenBank/DDBJ databases">
        <title>PHA producing bacteria isolated from coastal sediment in Guangdong, Shenzhen.</title>
        <authorList>
            <person name="Zheng W."/>
            <person name="Yu S."/>
            <person name="Huang Y."/>
        </authorList>
    </citation>
    <scope>NUCLEOTIDE SEQUENCE</scope>
    <source>
        <strain evidence="4">TN14-10</strain>
    </source>
</reference>
<evidence type="ECO:0000259" key="2">
    <source>
        <dbReference type="Pfam" id="PF08223"/>
    </source>
</evidence>
<dbReference type="Pfam" id="PF07848">
    <property type="entry name" value="PaaX"/>
    <property type="match status" value="1"/>
</dbReference>
<dbReference type="InterPro" id="IPR036388">
    <property type="entry name" value="WH-like_DNA-bd_sf"/>
</dbReference>
<dbReference type="Pfam" id="PF20803">
    <property type="entry name" value="PaaX_M"/>
    <property type="match status" value="1"/>
</dbReference>
<comment type="caution">
    <text evidence="4">The sequence shown here is derived from an EMBL/GenBank/DDBJ whole genome shotgun (WGS) entry which is preliminary data.</text>
</comment>
<sequence>MAQLKIISDLLDDFRQRRPIRGRSLIITVFGDAISQHGGSLWLGSLIHALAPFGLSDRLVRTSVYRLLQEDWLTSRQVGRRSYYSLSETGSRQYQRAARRIYAAARPRWDGQWIVVMPSFLVDEEREQLRRQLRWEGYAALASGVLGHPGGDRRALDETLQELGASDKVVVMNAHTEDAASQVALQELARDCWQIDELEARYNAFLATFRPVLAALKRARTPAPEQCFQVRTLAIHEYRRILLKDTDLPDELLPGNWAGKAARNLAANLYRATYAGAEHYLTGTMETAEGALPQADASFYDRFGGLKRA</sequence>
<evidence type="ECO:0000313" key="4">
    <source>
        <dbReference type="EMBL" id="MBN7797367.1"/>
    </source>
</evidence>
<evidence type="ECO:0000259" key="3">
    <source>
        <dbReference type="Pfam" id="PF20803"/>
    </source>
</evidence>
<dbReference type="InterPro" id="IPR048846">
    <property type="entry name" value="PaaX-like_central"/>
</dbReference>
<dbReference type="InterPro" id="IPR012906">
    <property type="entry name" value="PaaX-like_N"/>
</dbReference>
<name>A0A939DH42_9GAMM</name>
<dbReference type="EMBL" id="JAFKCZ010000008">
    <property type="protein sequence ID" value="MBN7797367.1"/>
    <property type="molecule type" value="Genomic_DNA"/>
</dbReference>
<feature type="domain" description="Transcriptional repressor PaaX-like N-terminal" evidence="1">
    <location>
        <begin position="21"/>
        <end position="90"/>
    </location>
</feature>
<dbReference type="AlphaFoldDB" id="A0A939DH42"/>
<dbReference type="GO" id="GO:0006351">
    <property type="term" value="P:DNA-templated transcription"/>
    <property type="evidence" value="ECO:0007669"/>
    <property type="project" value="InterPro"/>
</dbReference>
<dbReference type="Gene3D" id="1.20.58.1460">
    <property type="match status" value="1"/>
</dbReference>
<dbReference type="InterPro" id="IPR013225">
    <property type="entry name" value="PaaX_C"/>
</dbReference>
<dbReference type="Pfam" id="PF08223">
    <property type="entry name" value="PaaX_C"/>
    <property type="match status" value="1"/>
</dbReference>
<dbReference type="Gene3D" id="3.30.70.2650">
    <property type="match status" value="1"/>
</dbReference>
<gene>
    <name evidence="4" type="primary">paaX</name>
    <name evidence="4" type="ORF">JYP50_12235</name>
</gene>
<evidence type="ECO:0000313" key="5">
    <source>
        <dbReference type="Proteomes" id="UP000664303"/>
    </source>
</evidence>
<dbReference type="PANTHER" id="PTHR30319">
    <property type="entry name" value="PHENYLACETIC ACID REGULATOR-RELATED TRANSCRIPTIONAL REPRESSOR"/>
    <property type="match status" value="1"/>
</dbReference>
<dbReference type="Proteomes" id="UP000664303">
    <property type="component" value="Unassembled WGS sequence"/>
</dbReference>
<feature type="domain" description="Transcriptional repressor PaaX-like central Cas2-like" evidence="3">
    <location>
        <begin position="107"/>
        <end position="181"/>
    </location>
</feature>
<dbReference type="Gene3D" id="1.10.10.10">
    <property type="entry name" value="Winged helix-like DNA-binding domain superfamily/Winged helix DNA-binding domain"/>
    <property type="match status" value="1"/>
</dbReference>
<protein>
    <submittedName>
        <fullName evidence="4">Phenylacetic acid degradation operon negative regulatory protein PaaX</fullName>
    </submittedName>
</protein>
<organism evidence="4 5">
    <name type="scientific">Parahaliea mediterranea</name>
    <dbReference type="NCBI Taxonomy" id="651086"/>
    <lineage>
        <taxon>Bacteria</taxon>
        <taxon>Pseudomonadati</taxon>
        <taxon>Pseudomonadota</taxon>
        <taxon>Gammaproteobacteria</taxon>
        <taxon>Cellvibrionales</taxon>
        <taxon>Halieaceae</taxon>
        <taxon>Parahaliea</taxon>
    </lineage>
</organism>
<dbReference type="InterPro" id="IPR011965">
    <property type="entry name" value="PaaX_trns_reg"/>
</dbReference>
<dbReference type="PIRSF" id="PIRSF020623">
    <property type="entry name" value="PaaX"/>
    <property type="match status" value="1"/>
</dbReference>
<dbReference type="NCBIfam" id="TIGR02277">
    <property type="entry name" value="PaaX_trns_reg"/>
    <property type="match status" value="1"/>
</dbReference>
<proteinExistence type="predicted"/>
<evidence type="ECO:0000259" key="1">
    <source>
        <dbReference type="Pfam" id="PF07848"/>
    </source>
</evidence>
<dbReference type="PANTHER" id="PTHR30319:SF1">
    <property type="entry name" value="TRANSCRIPTIONAL REPRESSOR PAAX"/>
    <property type="match status" value="1"/>
</dbReference>
<accession>A0A939DH42</accession>
<feature type="domain" description="Transcriptional repressor PaaX-like C-terminal" evidence="2">
    <location>
        <begin position="193"/>
        <end position="281"/>
    </location>
</feature>
<keyword evidence="5" id="KW-1185">Reference proteome</keyword>
<dbReference type="RefSeq" id="WP_206560816.1">
    <property type="nucleotide sequence ID" value="NZ_JAFKCZ010000008.1"/>
</dbReference>